<reference evidence="3" key="1">
    <citation type="journal article" date="2017" name="Nat. Ecol. Evol.">
        <title>Genome expansion and lineage-specific genetic innovations in the forest pathogenic fungi Armillaria.</title>
        <authorList>
            <person name="Sipos G."/>
            <person name="Prasanna A.N."/>
            <person name="Walter M.C."/>
            <person name="O'Connor E."/>
            <person name="Balint B."/>
            <person name="Krizsan K."/>
            <person name="Kiss B."/>
            <person name="Hess J."/>
            <person name="Varga T."/>
            <person name="Slot J."/>
            <person name="Riley R."/>
            <person name="Boka B."/>
            <person name="Rigling D."/>
            <person name="Barry K."/>
            <person name="Lee J."/>
            <person name="Mihaltcheva S."/>
            <person name="LaButti K."/>
            <person name="Lipzen A."/>
            <person name="Waldron R."/>
            <person name="Moloney N.M."/>
            <person name="Sperisen C."/>
            <person name="Kredics L."/>
            <person name="Vagvoelgyi C."/>
            <person name="Patrignani A."/>
            <person name="Fitzpatrick D."/>
            <person name="Nagy I."/>
            <person name="Doyle S."/>
            <person name="Anderson J.B."/>
            <person name="Grigoriev I.V."/>
            <person name="Gueldener U."/>
            <person name="Muensterkoetter M."/>
            <person name="Nagy L.G."/>
        </authorList>
    </citation>
    <scope>NUCLEOTIDE SEQUENCE [LARGE SCALE GENOMIC DNA]</scope>
    <source>
        <strain evidence="3">Ar21-2</strain>
    </source>
</reference>
<dbReference type="OrthoDB" id="5340163at2759"/>
<dbReference type="OMA" id="KERMFRT"/>
<proteinExistence type="predicted"/>
<evidence type="ECO:0000313" key="2">
    <source>
        <dbReference type="EMBL" id="PBK92795.1"/>
    </source>
</evidence>
<dbReference type="Proteomes" id="UP000217790">
    <property type="component" value="Unassembled WGS sequence"/>
</dbReference>
<feature type="region of interest" description="Disordered" evidence="1">
    <location>
        <begin position="1"/>
        <end position="22"/>
    </location>
</feature>
<evidence type="ECO:0000313" key="3">
    <source>
        <dbReference type="Proteomes" id="UP000217790"/>
    </source>
</evidence>
<gene>
    <name evidence="2" type="ORF">ARMGADRAFT_930121</name>
</gene>
<accession>A0A2H3DC42</accession>
<dbReference type="Pfam" id="PF14022">
    <property type="entry name" value="DUF4238"/>
    <property type="match status" value="1"/>
</dbReference>
<sequence>MPRRAKPAAPSGTPSLRKQKTDQYHHAIPRFILRRFQTGPRKTKAERTKEYRRTGVDPEYVLYYDLASGSLDVRPIGDVYGVMNLYRDASNPSNVNEVEEKLSTLERDASVVIGTLHSDLASGKSTLKRLDVERLRKFLFVMHYRNLGGSYFDPDHPDGGSTVRQWVERYKSKHPSCQTHTDVWLSVLRYYLDTPHSQIVDDATAIYQEYGMAKVHLQMLTDAVDPNMEHYPALAYQKQAGMSFLCIWEAHDTSEFILSNSSFGLWEGVAPSGDHIHRVFVVSPRIAVVLRSNLLPMFENMGPVNSDLIHIPQERPVSKLVNGEAGFRVPEGSDPSSVDLNLLRSPNDLFTFTITKLSLAQTDTLNAIVLKNIHQDGAITFLGKERMFRTVRSFCHDQMNKHDRPKFLSLMRHLSVIPTSMGQAPQSNDPVDAGLYAALMNILLYEKRFPSHYDRALSVLQLVKDISLRMSCPFMMEHTFNLSTVIRKCQTLFGGDVTRAVGFSNSLEPSLSEEDSSSVFRELEQFISDKLGVQLAYDASDVLGQVGKEVVLVAFLDWIVDESALVLEKIPAVVSRAVRVPML</sequence>
<dbReference type="InParanoid" id="A0A2H3DC42"/>
<name>A0A2H3DC42_ARMGA</name>
<organism evidence="2 3">
    <name type="scientific">Armillaria gallica</name>
    <name type="common">Bulbous honey fungus</name>
    <name type="synonym">Armillaria bulbosa</name>
    <dbReference type="NCBI Taxonomy" id="47427"/>
    <lineage>
        <taxon>Eukaryota</taxon>
        <taxon>Fungi</taxon>
        <taxon>Dikarya</taxon>
        <taxon>Basidiomycota</taxon>
        <taxon>Agaricomycotina</taxon>
        <taxon>Agaricomycetes</taxon>
        <taxon>Agaricomycetidae</taxon>
        <taxon>Agaricales</taxon>
        <taxon>Marasmiineae</taxon>
        <taxon>Physalacriaceae</taxon>
        <taxon>Armillaria</taxon>
    </lineage>
</organism>
<dbReference type="InterPro" id="IPR025332">
    <property type="entry name" value="DUF4238"/>
</dbReference>
<keyword evidence="3" id="KW-1185">Reference proteome</keyword>
<evidence type="ECO:0000256" key="1">
    <source>
        <dbReference type="SAM" id="MobiDB-lite"/>
    </source>
</evidence>
<dbReference type="EMBL" id="KZ293658">
    <property type="protein sequence ID" value="PBK92795.1"/>
    <property type="molecule type" value="Genomic_DNA"/>
</dbReference>
<protein>
    <submittedName>
        <fullName evidence="2">Uncharacterized protein</fullName>
    </submittedName>
</protein>
<dbReference type="AlphaFoldDB" id="A0A2H3DC42"/>
<dbReference type="STRING" id="47427.A0A2H3DC42"/>